<dbReference type="GO" id="GO:0003677">
    <property type="term" value="F:DNA binding"/>
    <property type="evidence" value="ECO:0007669"/>
    <property type="project" value="UniProtKB-KW"/>
</dbReference>
<keyword evidence="3" id="KW-0472">Membrane</keyword>
<dbReference type="AlphaFoldDB" id="A0A183I8Z8"/>
<evidence type="ECO:0000313" key="6">
    <source>
        <dbReference type="Proteomes" id="UP000270296"/>
    </source>
</evidence>
<accession>A0A183I8Z8</accession>
<feature type="domain" description="HTH CENPB-type" evidence="4">
    <location>
        <begin position="69"/>
        <end position="140"/>
    </location>
</feature>
<sequence length="242" mass="27875">MGRTPTTVPRRTRRKYSLGLLKQITEMGRGSKLTVKEISEKTGVCRAVVGRLKKSGFVDLDPLGKFSLGQFRRRAAKYETVEAKLEAWFQTTRSQNLPVSGPLVQAKAKQIARDLGIDDFKGSNGWLHRFKRRLEAMHDADRRAEDEAVERTLHWQTNVLRTVFDEYTLEDIFVCESTVLLYRCFPGEVAKYYHRIEAHTVQSKDRLSLLLTANIMGIYYEFALVCIYVCVVFICFLFNGYT</sequence>
<gene>
    <name evidence="5" type="ORF">SBAD_LOCUS92</name>
</gene>
<evidence type="ECO:0000313" key="7">
    <source>
        <dbReference type="WBParaSite" id="SBAD_0000010101-mRNA-1"/>
    </source>
</evidence>
<keyword evidence="2" id="KW-0238">DNA-binding</keyword>
<dbReference type="SUPFAM" id="SSF46689">
    <property type="entry name" value="Homeodomain-like"/>
    <property type="match status" value="1"/>
</dbReference>
<dbReference type="PROSITE" id="PS51253">
    <property type="entry name" value="HTH_CENPB"/>
    <property type="match status" value="1"/>
</dbReference>
<dbReference type="SMART" id="SM00674">
    <property type="entry name" value="CENPB"/>
    <property type="match status" value="1"/>
</dbReference>
<dbReference type="InterPro" id="IPR009057">
    <property type="entry name" value="Homeodomain-like_sf"/>
</dbReference>
<name>A0A183I8Z8_9BILA</name>
<dbReference type="Gene3D" id="1.10.10.60">
    <property type="entry name" value="Homeodomain-like"/>
    <property type="match status" value="1"/>
</dbReference>
<dbReference type="PANTHER" id="PTHR19303">
    <property type="entry name" value="TRANSPOSON"/>
    <property type="match status" value="1"/>
</dbReference>
<evidence type="ECO:0000313" key="5">
    <source>
        <dbReference type="EMBL" id="VDO79488.1"/>
    </source>
</evidence>
<reference evidence="5 6" key="2">
    <citation type="submission" date="2018-11" db="EMBL/GenBank/DDBJ databases">
        <authorList>
            <consortium name="Pathogen Informatics"/>
        </authorList>
    </citation>
    <scope>NUCLEOTIDE SEQUENCE [LARGE SCALE GENOMIC DNA]</scope>
</reference>
<dbReference type="PANTHER" id="PTHR19303:SF36">
    <property type="entry name" value="TIGGER TRANSPOSABLE ELEMENT-DERIVED PROTEIN 3"/>
    <property type="match status" value="1"/>
</dbReference>
<dbReference type="WBParaSite" id="SBAD_0000010101-mRNA-1">
    <property type="protein sequence ID" value="SBAD_0000010101-mRNA-1"/>
    <property type="gene ID" value="SBAD_0000010101"/>
</dbReference>
<dbReference type="InterPro" id="IPR050863">
    <property type="entry name" value="CenT-Element_Derived"/>
</dbReference>
<keyword evidence="3" id="KW-1133">Transmembrane helix</keyword>
<reference evidence="7" key="1">
    <citation type="submission" date="2016-06" db="UniProtKB">
        <authorList>
            <consortium name="WormBaseParasite"/>
        </authorList>
    </citation>
    <scope>IDENTIFICATION</scope>
</reference>
<dbReference type="Proteomes" id="UP000270296">
    <property type="component" value="Unassembled WGS sequence"/>
</dbReference>
<keyword evidence="3" id="KW-0812">Transmembrane</keyword>
<evidence type="ECO:0000256" key="3">
    <source>
        <dbReference type="SAM" id="Phobius"/>
    </source>
</evidence>
<dbReference type="OrthoDB" id="5875523at2759"/>
<dbReference type="GO" id="GO:0005634">
    <property type="term" value="C:nucleus"/>
    <property type="evidence" value="ECO:0007669"/>
    <property type="project" value="UniProtKB-SubCell"/>
</dbReference>
<evidence type="ECO:0000256" key="2">
    <source>
        <dbReference type="ARBA" id="ARBA00023125"/>
    </source>
</evidence>
<dbReference type="InterPro" id="IPR006600">
    <property type="entry name" value="HTH_CenpB_DNA-bd_dom"/>
</dbReference>
<proteinExistence type="predicted"/>
<evidence type="ECO:0000256" key="1">
    <source>
        <dbReference type="ARBA" id="ARBA00004123"/>
    </source>
</evidence>
<evidence type="ECO:0000259" key="4">
    <source>
        <dbReference type="PROSITE" id="PS51253"/>
    </source>
</evidence>
<dbReference type="EMBL" id="UZAM01000132">
    <property type="protein sequence ID" value="VDO79488.1"/>
    <property type="molecule type" value="Genomic_DNA"/>
</dbReference>
<keyword evidence="6" id="KW-1185">Reference proteome</keyword>
<dbReference type="Pfam" id="PF03221">
    <property type="entry name" value="HTH_Tnp_Tc5"/>
    <property type="match status" value="1"/>
</dbReference>
<organism evidence="7">
    <name type="scientific">Soboliphyme baturini</name>
    <dbReference type="NCBI Taxonomy" id="241478"/>
    <lineage>
        <taxon>Eukaryota</taxon>
        <taxon>Metazoa</taxon>
        <taxon>Ecdysozoa</taxon>
        <taxon>Nematoda</taxon>
        <taxon>Enoplea</taxon>
        <taxon>Dorylaimia</taxon>
        <taxon>Dioctophymatida</taxon>
        <taxon>Dioctophymatoidea</taxon>
        <taxon>Soboliphymatidae</taxon>
        <taxon>Soboliphyme</taxon>
    </lineage>
</organism>
<comment type="subcellular location">
    <subcellularLocation>
        <location evidence="1">Nucleus</location>
    </subcellularLocation>
</comment>
<feature type="transmembrane region" description="Helical" evidence="3">
    <location>
        <begin position="218"/>
        <end position="241"/>
    </location>
</feature>
<protein>
    <submittedName>
        <fullName evidence="7">HTH CENPB-type domain-containing protein</fullName>
    </submittedName>
</protein>